<evidence type="ECO:0000256" key="5">
    <source>
        <dbReference type="ARBA" id="ARBA00023136"/>
    </source>
</evidence>
<dbReference type="InterPro" id="IPR029044">
    <property type="entry name" value="Nucleotide-diphossugar_trans"/>
</dbReference>
<evidence type="ECO:0000313" key="8">
    <source>
        <dbReference type="Proteomes" id="UP000178815"/>
    </source>
</evidence>
<evidence type="ECO:0000256" key="1">
    <source>
        <dbReference type="ARBA" id="ARBA00004236"/>
    </source>
</evidence>
<evidence type="ECO:0000256" key="3">
    <source>
        <dbReference type="ARBA" id="ARBA00022676"/>
    </source>
</evidence>
<dbReference type="EMBL" id="MFKU01000005">
    <property type="protein sequence ID" value="OGG49032.1"/>
    <property type="molecule type" value="Genomic_DNA"/>
</dbReference>
<reference evidence="7 8" key="1">
    <citation type="journal article" date="2016" name="Nat. Commun.">
        <title>Thousands of microbial genomes shed light on interconnected biogeochemical processes in an aquifer system.</title>
        <authorList>
            <person name="Anantharaman K."/>
            <person name="Brown C.T."/>
            <person name="Hug L.A."/>
            <person name="Sharon I."/>
            <person name="Castelle C.J."/>
            <person name="Probst A.J."/>
            <person name="Thomas B.C."/>
            <person name="Singh A."/>
            <person name="Wilkins M.J."/>
            <person name="Karaoz U."/>
            <person name="Brodie E.L."/>
            <person name="Williams K.H."/>
            <person name="Hubbard S.S."/>
            <person name="Banfield J.F."/>
        </authorList>
    </citation>
    <scope>NUCLEOTIDE SEQUENCE [LARGE SCALE GENOMIC DNA]</scope>
</reference>
<dbReference type="InterPro" id="IPR001173">
    <property type="entry name" value="Glyco_trans_2-like"/>
</dbReference>
<proteinExistence type="predicted"/>
<keyword evidence="4 7" id="KW-0808">Transferase</keyword>
<comment type="subcellular location">
    <subcellularLocation>
        <location evidence="1">Cell membrane</location>
    </subcellularLocation>
</comment>
<evidence type="ECO:0000256" key="4">
    <source>
        <dbReference type="ARBA" id="ARBA00022679"/>
    </source>
</evidence>
<gene>
    <name evidence="7" type="ORF">A2678_01025</name>
</gene>
<dbReference type="Pfam" id="PF00535">
    <property type="entry name" value="Glycos_transf_2"/>
    <property type="match status" value="1"/>
</dbReference>
<sequence length="247" mass="27867">MRISFVIPAYNEEKHLPQCLASVERELARVPCDAEVIVVNNASTDHTGEIARAHVWVRVVDEPRKGLVRARHAGFTNATGELIANIDSDTMLPEGWLETVLAEFGRDDELAALSGPHVYYDLPAFQQMLVRLFYTLGYLSHLISHHVFRTGAMLQGGNFIVRRKHLEQAGGFDTSIEFYGEDTDIARRISKVGKVRWTFRLPIYASGRRLAYEGIVTTGLRYAMHYVYTLVRGKPLAVAYTDIRDVS</sequence>
<dbReference type="Gene3D" id="3.90.550.10">
    <property type="entry name" value="Spore Coat Polysaccharide Biosynthesis Protein SpsA, Chain A"/>
    <property type="match status" value="1"/>
</dbReference>
<organism evidence="7 8">
    <name type="scientific">Candidatus Kaiserbacteria bacterium RIFCSPHIGHO2_01_FULL_53_31</name>
    <dbReference type="NCBI Taxonomy" id="1798481"/>
    <lineage>
        <taxon>Bacteria</taxon>
        <taxon>Candidatus Kaiseribacteriota</taxon>
    </lineage>
</organism>
<dbReference type="AlphaFoldDB" id="A0A1F6CJH9"/>
<evidence type="ECO:0000313" key="7">
    <source>
        <dbReference type="EMBL" id="OGG49032.1"/>
    </source>
</evidence>
<dbReference type="STRING" id="1798481.A2678_01025"/>
<evidence type="ECO:0000256" key="2">
    <source>
        <dbReference type="ARBA" id="ARBA00022475"/>
    </source>
</evidence>
<dbReference type="GO" id="GO:0016757">
    <property type="term" value="F:glycosyltransferase activity"/>
    <property type="evidence" value="ECO:0007669"/>
    <property type="project" value="UniProtKB-KW"/>
</dbReference>
<keyword evidence="5" id="KW-0472">Membrane</keyword>
<feature type="domain" description="Glycosyltransferase 2-like" evidence="6">
    <location>
        <begin position="4"/>
        <end position="168"/>
    </location>
</feature>
<keyword evidence="3" id="KW-0328">Glycosyltransferase</keyword>
<dbReference type="PANTHER" id="PTHR43646">
    <property type="entry name" value="GLYCOSYLTRANSFERASE"/>
    <property type="match status" value="1"/>
</dbReference>
<protein>
    <submittedName>
        <fullName evidence="7">Glycosyl transferase family 2</fullName>
    </submittedName>
</protein>
<name>A0A1F6CJH9_9BACT</name>
<dbReference type="Proteomes" id="UP000178815">
    <property type="component" value="Unassembled WGS sequence"/>
</dbReference>
<accession>A0A1F6CJH9</accession>
<keyword evidence="2" id="KW-1003">Cell membrane</keyword>
<dbReference type="SUPFAM" id="SSF53448">
    <property type="entry name" value="Nucleotide-diphospho-sugar transferases"/>
    <property type="match status" value="1"/>
</dbReference>
<evidence type="ECO:0000259" key="6">
    <source>
        <dbReference type="Pfam" id="PF00535"/>
    </source>
</evidence>
<dbReference type="PANTHER" id="PTHR43646:SF2">
    <property type="entry name" value="GLYCOSYLTRANSFERASE 2-LIKE DOMAIN-CONTAINING PROTEIN"/>
    <property type="match status" value="1"/>
</dbReference>
<dbReference type="GO" id="GO:0005886">
    <property type="term" value="C:plasma membrane"/>
    <property type="evidence" value="ECO:0007669"/>
    <property type="project" value="UniProtKB-SubCell"/>
</dbReference>
<dbReference type="CDD" id="cd00761">
    <property type="entry name" value="Glyco_tranf_GTA_type"/>
    <property type="match status" value="1"/>
</dbReference>
<comment type="caution">
    <text evidence="7">The sequence shown here is derived from an EMBL/GenBank/DDBJ whole genome shotgun (WGS) entry which is preliminary data.</text>
</comment>